<accession>A0A4V2UUK1</accession>
<gene>
    <name evidence="6" type="ORF">EDD65_102134</name>
</gene>
<comment type="catalytic activity">
    <reaction evidence="5">
        <text>N(tele)-phospho-L-histidyl/L-threonyl-[pyruvate, phosphate dikinase] + ADP = N(tele)-phospho-L-histidyl/O-phospho-L-threonyl-[pyruvate, phosphate dikinase] + AMP + H(+)</text>
        <dbReference type="Rhea" id="RHEA:43692"/>
        <dbReference type="Rhea" id="RHEA-COMP:10650"/>
        <dbReference type="Rhea" id="RHEA-COMP:10651"/>
        <dbReference type="ChEBI" id="CHEBI:15378"/>
        <dbReference type="ChEBI" id="CHEBI:30013"/>
        <dbReference type="ChEBI" id="CHEBI:61977"/>
        <dbReference type="ChEBI" id="CHEBI:83586"/>
        <dbReference type="ChEBI" id="CHEBI:456215"/>
        <dbReference type="ChEBI" id="CHEBI:456216"/>
        <dbReference type="EC" id="2.7.11.32"/>
    </reaction>
</comment>
<comment type="caution">
    <text evidence="6">The sequence shown here is derived from an EMBL/GenBank/DDBJ whole genome shotgun (WGS) entry which is preliminary data.</text>
</comment>
<evidence type="ECO:0000313" key="7">
    <source>
        <dbReference type="Proteomes" id="UP000294567"/>
    </source>
</evidence>
<dbReference type="Proteomes" id="UP000294567">
    <property type="component" value="Unassembled WGS sequence"/>
</dbReference>
<keyword evidence="1 5" id="KW-0723">Serine/threonine-protein kinase</keyword>
<comment type="similarity">
    <text evidence="5">Belongs to the pyruvate, phosphate/water dikinase regulatory protein family. PDRP subfamily.</text>
</comment>
<keyword evidence="7" id="KW-1185">Reference proteome</keyword>
<feature type="binding site" evidence="5">
    <location>
        <begin position="156"/>
        <end position="163"/>
    </location>
    <ligand>
        <name>ADP</name>
        <dbReference type="ChEBI" id="CHEBI:456216"/>
    </ligand>
</feature>
<protein>
    <recommendedName>
        <fullName evidence="5">Putative pyruvate, phosphate dikinase regulatory protein</fullName>
        <shortName evidence="5">PPDK regulatory protein</shortName>
        <ecNumber evidence="5">2.7.11.32</ecNumber>
        <ecNumber evidence="5">2.7.4.27</ecNumber>
    </recommendedName>
</protein>
<dbReference type="AlphaFoldDB" id="A0A4V2UUK1"/>
<keyword evidence="3 5" id="KW-0547">Nucleotide-binding</keyword>
<name>A0A4V2UUK1_9FIRM</name>
<evidence type="ECO:0000256" key="2">
    <source>
        <dbReference type="ARBA" id="ARBA00022679"/>
    </source>
</evidence>
<dbReference type="GO" id="GO:0016776">
    <property type="term" value="F:phosphotransferase activity, phosphate group as acceptor"/>
    <property type="evidence" value="ECO:0007669"/>
    <property type="project" value="UniProtKB-UniRule"/>
</dbReference>
<dbReference type="InterPro" id="IPR005177">
    <property type="entry name" value="Kinase-pyrophosphorylase"/>
</dbReference>
<dbReference type="PANTHER" id="PTHR31756">
    <property type="entry name" value="PYRUVATE, PHOSPHATE DIKINASE REGULATORY PROTEIN 1, CHLOROPLASTIC"/>
    <property type="match status" value="1"/>
</dbReference>
<dbReference type="NCBIfam" id="NF003742">
    <property type="entry name" value="PRK05339.1"/>
    <property type="match status" value="1"/>
</dbReference>
<dbReference type="Pfam" id="PF03618">
    <property type="entry name" value="Kinase-PPPase"/>
    <property type="match status" value="1"/>
</dbReference>
<dbReference type="GO" id="GO:0004674">
    <property type="term" value="F:protein serine/threonine kinase activity"/>
    <property type="evidence" value="ECO:0007669"/>
    <property type="project" value="UniProtKB-UniRule"/>
</dbReference>
<keyword evidence="4 5" id="KW-0418">Kinase</keyword>
<dbReference type="HAMAP" id="MF_00921">
    <property type="entry name" value="PDRP"/>
    <property type="match status" value="1"/>
</dbReference>
<dbReference type="GO" id="GO:0005524">
    <property type="term" value="F:ATP binding"/>
    <property type="evidence" value="ECO:0007669"/>
    <property type="project" value="InterPro"/>
</dbReference>
<evidence type="ECO:0000313" key="6">
    <source>
        <dbReference type="EMBL" id="TCS91204.1"/>
    </source>
</evidence>
<reference evidence="6 7" key="1">
    <citation type="submission" date="2019-03" db="EMBL/GenBank/DDBJ databases">
        <title>Genomic Encyclopedia of Type Strains, Phase IV (KMG-IV): sequencing the most valuable type-strain genomes for metagenomic binning, comparative biology and taxonomic classification.</title>
        <authorList>
            <person name="Goeker M."/>
        </authorList>
    </citation>
    <scope>NUCLEOTIDE SEQUENCE [LARGE SCALE GENOMIC DNA]</scope>
    <source>
        <strain evidence="6 7">DSM 26752</strain>
    </source>
</reference>
<comment type="catalytic activity">
    <reaction evidence="5">
        <text>N(tele)-phospho-L-histidyl/O-phospho-L-threonyl-[pyruvate, phosphate dikinase] + phosphate + H(+) = N(tele)-phospho-L-histidyl/L-threonyl-[pyruvate, phosphate dikinase] + diphosphate</text>
        <dbReference type="Rhea" id="RHEA:43696"/>
        <dbReference type="Rhea" id="RHEA-COMP:10650"/>
        <dbReference type="Rhea" id="RHEA-COMP:10651"/>
        <dbReference type="ChEBI" id="CHEBI:15378"/>
        <dbReference type="ChEBI" id="CHEBI:30013"/>
        <dbReference type="ChEBI" id="CHEBI:33019"/>
        <dbReference type="ChEBI" id="CHEBI:43474"/>
        <dbReference type="ChEBI" id="CHEBI:61977"/>
        <dbReference type="ChEBI" id="CHEBI:83586"/>
        <dbReference type="EC" id="2.7.4.27"/>
    </reaction>
</comment>
<evidence type="ECO:0000256" key="5">
    <source>
        <dbReference type="HAMAP-Rule" id="MF_00921"/>
    </source>
</evidence>
<evidence type="ECO:0000256" key="3">
    <source>
        <dbReference type="ARBA" id="ARBA00022741"/>
    </source>
</evidence>
<dbReference type="PANTHER" id="PTHR31756:SF3">
    <property type="entry name" value="PYRUVATE, PHOSPHATE DIKINASE REGULATORY PROTEIN 1, CHLOROPLASTIC"/>
    <property type="match status" value="1"/>
</dbReference>
<keyword evidence="2 5" id="KW-0808">Transferase</keyword>
<proteinExistence type="inferred from homology"/>
<dbReference type="EC" id="2.7.4.27" evidence="5"/>
<evidence type="ECO:0000256" key="4">
    <source>
        <dbReference type="ARBA" id="ARBA00022777"/>
    </source>
</evidence>
<dbReference type="InterPro" id="IPR026565">
    <property type="entry name" value="PPDK_reg"/>
</dbReference>
<dbReference type="GO" id="GO:0043531">
    <property type="term" value="F:ADP binding"/>
    <property type="evidence" value="ECO:0007669"/>
    <property type="project" value="UniProtKB-UniRule"/>
</dbReference>
<sequence length="281" mass="32074">MNRGDIMDKSVAVYVLSDSIGETGEQVARAAVSQFNPDKYEVRRFPYITDEDQIIEIFEEAKNEKSIIVYTIVIERLKKFIVEMGEVYGIPVVDLMTPVLNALEQVLDYEPKREPGLIRRLDEKYFKKVEAVEFAVKYDDGKDTRGIKRADIVLIGVSRTSKTPLSMYLAHKNFKVANVPLVPEVPVPEELFHKDSRRIFGLIANPFKLNEIRQERLKSLGLSNNANYASIERIKLELEYSKKIMEKLGCTVIDVSNKAVEETAGIVIDYMKKNFGEEIMG</sequence>
<dbReference type="EC" id="2.7.11.32" evidence="5"/>
<evidence type="ECO:0000256" key="1">
    <source>
        <dbReference type="ARBA" id="ARBA00022527"/>
    </source>
</evidence>
<organism evidence="6 7">
    <name type="scientific">Keratinibaculum paraultunense</name>
    <dbReference type="NCBI Taxonomy" id="1278232"/>
    <lineage>
        <taxon>Bacteria</taxon>
        <taxon>Bacillati</taxon>
        <taxon>Bacillota</taxon>
        <taxon>Tissierellia</taxon>
        <taxon>Tissierellales</taxon>
        <taxon>Tepidimicrobiaceae</taxon>
        <taxon>Keratinibaculum</taxon>
    </lineage>
</organism>
<comment type="function">
    <text evidence="5">Bifunctional serine/threonine kinase and phosphorylase involved in the regulation of the pyruvate, phosphate dikinase (PPDK) by catalyzing its phosphorylation/dephosphorylation.</text>
</comment>
<dbReference type="EMBL" id="SMAE01000002">
    <property type="protein sequence ID" value="TCS91204.1"/>
    <property type="molecule type" value="Genomic_DNA"/>
</dbReference>